<keyword evidence="2" id="KW-0808">Transferase</keyword>
<evidence type="ECO:0000256" key="1">
    <source>
        <dbReference type="SAM" id="MobiDB-lite"/>
    </source>
</evidence>
<dbReference type="GO" id="GO:0016301">
    <property type="term" value="F:kinase activity"/>
    <property type="evidence" value="ECO:0007669"/>
    <property type="project" value="UniProtKB-KW"/>
</dbReference>
<comment type="caution">
    <text evidence="2">The sequence shown here is derived from an EMBL/GenBank/DDBJ whole genome shotgun (WGS) entry which is preliminary data.</text>
</comment>
<keyword evidence="3" id="KW-1185">Reference proteome</keyword>
<feature type="compositionally biased region" description="Basic residues" evidence="1">
    <location>
        <begin position="10"/>
        <end position="19"/>
    </location>
</feature>
<proteinExistence type="predicted"/>
<feature type="region of interest" description="Disordered" evidence="1">
    <location>
        <begin position="1"/>
        <end position="42"/>
    </location>
</feature>
<organism evidence="2 3">
    <name type="scientific">Lates japonicus</name>
    <name type="common">Japanese lates</name>
    <dbReference type="NCBI Taxonomy" id="270547"/>
    <lineage>
        <taxon>Eukaryota</taxon>
        <taxon>Metazoa</taxon>
        <taxon>Chordata</taxon>
        <taxon>Craniata</taxon>
        <taxon>Vertebrata</taxon>
        <taxon>Euteleostomi</taxon>
        <taxon>Actinopterygii</taxon>
        <taxon>Neopterygii</taxon>
        <taxon>Teleostei</taxon>
        <taxon>Neoteleostei</taxon>
        <taxon>Acanthomorphata</taxon>
        <taxon>Carangaria</taxon>
        <taxon>Carangaria incertae sedis</taxon>
        <taxon>Centropomidae</taxon>
        <taxon>Lates</taxon>
    </lineage>
</organism>
<gene>
    <name evidence="2" type="ORF">AKAME5_001247300</name>
</gene>
<accession>A0AAD3R9C5</accession>
<keyword evidence="2" id="KW-0418">Kinase</keyword>
<dbReference type="EMBL" id="BRZM01000041">
    <property type="protein sequence ID" value="GLD60588.1"/>
    <property type="molecule type" value="Genomic_DNA"/>
</dbReference>
<evidence type="ECO:0000313" key="3">
    <source>
        <dbReference type="Proteomes" id="UP001279410"/>
    </source>
</evidence>
<evidence type="ECO:0000313" key="2">
    <source>
        <dbReference type="EMBL" id="GLD60588.1"/>
    </source>
</evidence>
<dbReference type="Proteomes" id="UP001279410">
    <property type="component" value="Unassembled WGS sequence"/>
</dbReference>
<dbReference type="AlphaFoldDB" id="A0AAD3R9C5"/>
<reference evidence="2" key="1">
    <citation type="submission" date="2022-08" db="EMBL/GenBank/DDBJ databases">
        <title>Genome sequencing of akame (Lates japonicus).</title>
        <authorList>
            <person name="Hashiguchi Y."/>
            <person name="Takahashi H."/>
        </authorList>
    </citation>
    <scope>NUCLEOTIDE SEQUENCE</scope>
    <source>
        <strain evidence="2">Kochi</strain>
    </source>
</reference>
<sequence length="77" mass="8150">MAAAAERQVQYHRRRHFAPRHGLSEGRSTGWPTPHPLHPGSDALCGGREIAGPRLEAIQRAGGGGGEGGGAFFTSKY</sequence>
<name>A0AAD3R9C5_LATJO</name>
<protein>
    <submittedName>
        <fullName evidence="2">C-Jun-amino-terminal kinase-interacting protein 3 isoform X1</fullName>
    </submittedName>
</protein>